<protein>
    <submittedName>
        <fullName evidence="2">Uncharacterized protein</fullName>
    </submittedName>
</protein>
<evidence type="ECO:0000313" key="3">
    <source>
        <dbReference type="Proteomes" id="UP001164929"/>
    </source>
</evidence>
<keyword evidence="3" id="KW-1185">Reference proteome</keyword>
<evidence type="ECO:0000256" key="1">
    <source>
        <dbReference type="SAM" id="MobiDB-lite"/>
    </source>
</evidence>
<proteinExistence type="predicted"/>
<comment type="caution">
    <text evidence="2">The sequence shown here is derived from an EMBL/GenBank/DDBJ whole genome shotgun (WGS) entry which is preliminary data.</text>
</comment>
<sequence length="208" mass="23216">MREESDGFDIFTLADGLTDGFYSVGESVDETVGTSDAKSTRHRTDLLFKSLGDSVDIFDGAPVTSPVITDEYCPSVISAEKYRQKKVCQYFRNSVGRDDKAYNQGRNRKTMGRKAKKESFGFDAGNSNKSVSGRVNDGAAKPKKWSKNQNTLSEPQSSIMEFIWEELGPKFRDLLEMGKSGVIASLIVASQRLHTREHEVYYSDTILV</sequence>
<gene>
    <name evidence="2" type="ORF">NC653_001793</name>
</gene>
<name>A0AAD6RN84_9ROSI</name>
<organism evidence="2 3">
    <name type="scientific">Populus alba x Populus x berolinensis</name>
    <dbReference type="NCBI Taxonomy" id="444605"/>
    <lineage>
        <taxon>Eukaryota</taxon>
        <taxon>Viridiplantae</taxon>
        <taxon>Streptophyta</taxon>
        <taxon>Embryophyta</taxon>
        <taxon>Tracheophyta</taxon>
        <taxon>Spermatophyta</taxon>
        <taxon>Magnoliopsida</taxon>
        <taxon>eudicotyledons</taxon>
        <taxon>Gunneridae</taxon>
        <taxon>Pentapetalae</taxon>
        <taxon>rosids</taxon>
        <taxon>fabids</taxon>
        <taxon>Malpighiales</taxon>
        <taxon>Salicaceae</taxon>
        <taxon>Saliceae</taxon>
        <taxon>Populus</taxon>
    </lineage>
</organism>
<dbReference type="Proteomes" id="UP001164929">
    <property type="component" value="Chromosome 1"/>
</dbReference>
<evidence type="ECO:0000313" key="2">
    <source>
        <dbReference type="EMBL" id="KAJ7011470.1"/>
    </source>
</evidence>
<feature type="region of interest" description="Disordered" evidence="1">
    <location>
        <begin position="131"/>
        <end position="152"/>
    </location>
</feature>
<dbReference type="EMBL" id="JAQIZT010000001">
    <property type="protein sequence ID" value="KAJ7011470.1"/>
    <property type="molecule type" value="Genomic_DNA"/>
</dbReference>
<reference evidence="2 3" key="1">
    <citation type="journal article" date="2023" name="Mol. Ecol. Resour.">
        <title>Chromosome-level genome assembly of a triploid poplar Populus alba 'Berolinensis'.</title>
        <authorList>
            <person name="Chen S."/>
            <person name="Yu Y."/>
            <person name="Wang X."/>
            <person name="Wang S."/>
            <person name="Zhang T."/>
            <person name="Zhou Y."/>
            <person name="He R."/>
            <person name="Meng N."/>
            <person name="Wang Y."/>
            <person name="Liu W."/>
            <person name="Liu Z."/>
            <person name="Liu J."/>
            <person name="Guo Q."/>
            <person name="Huang H."/>
            <person name="Sederoff R.R."/>
            <person name="Wang G."/>
            <person name="Qu G."/>
            <person name="Chen S."/>
        </authorList>
    </citation>
    <scope>NUCLEOTIDE SEQUENCE [LARGE SCALE GENOMIC DNA]</scope>
    <source>
        <strain evidence="2">SC-2020</strain>
    </source>
</reference>
<dbReference type="AlphaFoldDB" id="A0AAD6RN84"/>
<accession>A0AAD6RN84</accession>